<dbReference type="PANTHER" id="PTHR33022:SF21">
    <property type="entry name" value="UBIQUITIN-LIKE PROTEASE FAMILY PROFILE DOMAIN-CONTAINING PROTEIN"/>
    <property type="match status" value="1"/>
</dbReference>
<accession>A0AAN8UC57</accession>
<dbReference type="Proteomes" id="UP001371456">
    <property type="component" value="Unassembled WGS sequence"/>
</dbReference>
<evidence type="ECO:0000313" key="3">
    <source>
        <dbReference type="Proteomes" id="UP001371456"/>
    </source>
</evidence>
<proteinExistence type="predicted"/>
<protein>
    <submittedName>
        <fullName evidence="2">Uncharacterized protein</fullName>
    </submittedName>
</protein>
<keyword evidence="1" id="KW-0472">Membrane</keyword>
<gene>
    <name evidence="2" type="ORF">RDI58_000399</name>
</gene>
<reference evidence="2 3" key="1">
    <citation type="submission" date="2024-02" db="EMBL/GenBank/DDBJ databases">
        <title>de novo genome assembly of Solanum bulbocastanum strain 11H21.</title>
        <authorList>
            <person name="Hosaka A.J."/>
        </authorList>
    </citation>
    <scope>NUCLEOTIDE SEQUENCE [LARGE SCALE GENOMIC DNA]</scope>
    <source>
        <tissue evidence="2">Young leaves</tissue>
    </source>
</reference>
<name>A0AAN8UC57_SOLBU</name>
<dbReference type="AlphaFoldDB" id="A0AAN8UC57"/>
<keyword evidence="1" id="KW-1133">Transmembrane helix</keyword>
<dbReference type="EMBL" id="JBANQN010000001">
    <property type="protein sequence ID" value="KAK6802617.1"/>
    <property type="molecule type" value="Genomic_DNA"/>
</dbReference>
<sequence length="178" mass="20871">MEKVVDKLATIIPLFLANTGFYGKRLDLYSNKLPAYVDKPQSKIKVVFIKNVPQQNPNSKYVFIAYYVLFIINNSLSFSIFFLQCYFSDYGLYACLFVKYISNGVFYMGLIHIDAKYHRKRYATIMWQYGRSKNVDGTISKSEVIGMVASKFWWTPHSKRICFRILPIILHQDQENEL</sequence>
<organism evidence="2 3">
    <name type="scientific">Solanum bulbocastanum</name>
    <name type="common">Wild potato</name>
    <dbReference type="NCBI Taxonomy" id="147425"/>
    <lineage>
        <taxon>Eukaryota</taxon>
        <taxon>Viridiplantae</taxon>
        <taxon>Streptophyta</taxon>
        <taxon>Embryophyta</taxon>
        <taxon>Tracheophyta</taxon>
        <taxon>Spermatophyta</taxon>
        <taxon>Magnoliopsida</taxon>
        <taxon>eudicotyledons</taxon>
        <taxon>Gunneridae</taxon>
        <taxon>Pentapetalae</taxon>
        <taxon>asterids</taxon>
        <taxon>lamiids</taxon>
        <taxon>Solanales</taxon>
        <taxon>Solanaceae</taxon>
        <taxon>Solanoideae</taxon>
        <taxon>Solaneae</taxon>
        <taxon>Solanum</taxon>
    </lineage>
</organism>
<evidence type="ECO:0000313" key="2">
    <source>
        <dbReference type="EMBL" id="KAK6802617.1"/>
    </source>
</evidence>
<feature type="transmembrane region" description="Helical" evidence="1">
    <location>
        <begin position="90"/>
        <end position="111"/>
    </location>
</feature>
<feature type="transmembrane region" description="Helical" evidence="1">
    <location>
        <begin position="64"/>
        <end position="84"/>
    </location>
</feature>
<comment type="caution">
    <text evidence="2">The sequence shown here is derived from an EMBL/GenBank/DDBJ whole genome shotgun (WGS) entry which is preliminary data.</text>
</comment>
<dbReference type="PANTHER" id="PTHR33022">
    <property type="entry name" value="DUF1985 DOMAIN-CONTAINING PROTEIN"/>
    <property type="match status" value="1"/>
</dbReference>
<evidence type="ECO:0000256" key="1">
    <source>
        <dbReference type="SAM" id="Phobius"/>
    </source>
</evidence>
<keyword evidence="3" id="KW-1185">Reference proteome</keyword>
<keyword evidence="1" id="KW-0812">Transmembrane</keyword>